<keyword evidence="2" id="KW-1185">Reference proteome</keyword>
<organism evidence="1 2">
    <name type="scientific">Ridgeia piscesae</name>
    <name type="common">Tubeworm</name>
    <dbReference type="NCBI Taxonomy" id="27915"/>
    <lineage>
        <taxon>Eukaryota</taxon>
        <taxon>Metazoa</taxon>
        <taxon>Spiralia</taxon>
        <taxon>Lophotrochozoa</taxon>
        <taxon>Annelida</taxon>
        <taxon>Polychaeta</taxon>
        <taxon>Sedentaria</taxon>
        <taxon>Canalipalpata</taxon>
        <taxon>Sabellida</taxon>
        <taxon>Siboglinidae</taxon>
        <taxon>Ridgeia</taxon>
    </lineage>
</organism>
<proteinExistence type="predicted"/>
<evidence type="ECO:0000313" key="2">
    <source>
        <dbReference type="Proteomes" id="UP001209878"/>
    </source>
</evidence>
<sequence length="248" mass="28235">MDNHSTRAMLGANCWTDHQMLRSKVAFRIRQQHNRQGTSKPTKLNTAKLSTISNRESFEQEMDSALAQWEEKESSTPDEEWAALQQVKLLNVPGDIDHEALDNIPQHITKTSLDDIPTMAEMARAITSLKEKHLGEMEFLLKYGSTEETLYQPNSTRTREEDIMVDRNKLHSVLENSPTSEAAYQVMDALAMKYRGGWPRLMHLSADYARDSGTTTMCPCGLKARYTVQSCCPPSYMEPRPGQCKDKY</sequence>
<dbReference type="AlphaFoldDB" id="A0AAD9P6W6"/>
<accession>A0AAD9P6W6</accession>
<comment type="caution">
    <text evidence="1">The sequence shown here is derived from an EMBL/GenBank/DDBJ whole genome shotgun (WGS) entry which is preliminary data.</text>
</comment>
<protein>
    <submittedName>
        <fullName evidence="1">Uncharacterized protein</fullName>
    </submittedName>
</protein>
<dbReference type="EMBL" id="JAODUO010000114">
    <property type="protein sequence ID" value="KAK2189081.1"/>
    <property type="molecule type" value="Genomic_DNA"/>
</dbReference>
<gene>
    <name evidence="1" type="ORF">NP493_115g04020</name>
</gene>
<name>A0AAD9P6W6_RIDPI</name>
<dbReference type="Proteomes" id="UP001209878">
    <property type="component" value="Unassembled WGS sequence"/>
</dbReference>
<evidence type="ECO:0000313" key="1">
    <source>
        <dbReference type="EMBL" id="KAK2189081.1"/>
    </source>
</evidence>
<reference evidence="1" key="1">
    <citation type="journal article" date="2023" name="Mol. Biol. Evol.">
        <title>Third-Generation Sequencing Reveals the Adaptive Role of the Epigenome in Three Deep-Sea Polychaetes.</title>
        <authorList>
            <person name="Perez M."/>
            <person name="Aroh O."/>
            <person name="Sun Y."/>
            <person name="Lan Y."/>
            <person name="Juniper S.K."/>
            <person name="Young C.R."/>
            <person name="Angers B."/>
            <person name="Qian P.Y."/>
        </authorList>
    </citation>
    <scope>NUCLEOTIDE SEQUENCE</scope>
    <source>
        <strain evidence="1">R07B-5</strain>
    </source>
</reference>